<reference evidence="2 3" key="1">
    <citation type="submission" date="2019-12" db="EMBL/GenBank/DDBJ databases">
        <title>The first sequenced Sphaerotilus natans bacteriophage genome is one of a kind - characterization and potential to control this filamentous bacterium in WWTP.</title>
        <authorList>
            <person name="Ferreira R."/>
            <person name="Amado R."/>
            <person name="Padrao J."/>
            <person name="Ferreira V."/>
            <person name="Dias N.M."/>
            <person name="Melo L.D.R."/>
            <person name="Azeredo J."/>
            <person name="Santos S.B."/>
            <person name="Nicolau A."/>
        </authorList>
    </citation>
    <scope>NUCLEOTIDE SEQUENCE [LARGE SCALE GENOMIC DNA]</scope>
</reference>
<name>A0A6B9SUF5_9CAUD</name>
<accession>A0A6B9SUF5</accession>
<dbReference type="EMBL" id="MN844877">
    <property type="protein sequence ID" value="QHJ75330.1"/>
    <property type="molecule type" value="Genomic_DNA"/>
</dbReference>
<evidence type="ECO:0000313" key="3">
    <source>
        <dbReference type="Proteomes" id="UP000464416"/>
    </source>
</evidence>
<evidence type="ECO:0008006" key="4">
    <source>
        <dbReference type="Google" id="ProtNLM"/>
    </source>
</evidence>
<dbReference type="Proteomes" id="UP000464416">
    <property type="component" value="Segment"/>
</dbReference>
<evidence type="ECO:0000256" key="1">
    <source>
        <dbReference type="SAM" id="MobiDB-lite"/>
    </source>
</evidence>
<protein>
    <recommendedName>
        <fullName evidence="4">Internal virion protein</fullName>
    </recommendedName>
</protein>
<gene>
    <name evidence="2" type="ORF">SnaR1_gp39</name>
</gene>
<feature type="compositionally biased region" description="Low complexity" evidence="1">
    <location>
        <begin position="197"/>
        <end position="211"/>
    </location>
</feature>
<dbReference type="InterPro" id="IPR038996">
    <property type="entry name" value="Gp14"/>
</dbReference>
<feature type="region of interest" description="Disordered" evidence="1">
    <location>
        <begin position="193"/>
        <end position="218"/>
    </location>
</feature>
<proteinExistence type="predicted"/>
<organism evidence="2 3">
    <name type="scientific">Sphaerotilus phage vB_SnaP-R1</name>
    <dbReference type="NCBI Taxonomy" id="2696336"/>
    <lineage>
        <taxon>Viruses</taxon>
        <taxon>Duplodnaviria</taxon>
        <taxon>Heunggongvirae</taxon>
        <taxon>Uroviricota</taxon>
        <taxon>Caudoviricetes</taxon>
        <taxon>Autographivirales</taxon>
        <taxon>Autoscriptoviridae</taxon>
        <taxon>Natansvirus</taxon>
        <taxon>Natansvirus SnaPR1</taxon>
    </lineage>
</organism>
<evidence type="ECO:0000313" key="2">
    <source>
        <dbReference type="EMBL" id="QHJ75330.1"/>
    </source>
</evidence>
<sequence length="218" mass="22287">MTWFMAGAAAVTTVTSLYSAQSAANSQAKAAGAASRAEGEAIAKERLNATIRNSYNTALAQMNLGLKKKQLSQQAGDIRAATLAAKGDATLAAAATGSIGASTNAVVSDIEQKSQAALDQTTDAFENAVENYNMDLQMMVINTDQSAPNVRPVEYHGPSGGEMLGMALMQGLGSFASNYAMRKMSLGLGSKPGGTNVGSSSGTTMSMLGNSWGTSNIG</sequence>
<keyword evidence="3" id="KW-1185">Reference proteome</keyword>
<dbReference type="Pfam" id="PF24072">
    <property type="entry name" value="T7_gp14"/>
    <property type="match status" value="1"/>
</dbReference>